<gene>
    <name evidence="1" type="ORF">JOC77_004340</name>
</gene>
<comment type="caution">
    <text evidence="1">The sequence shown here is derived from an EMBL/GenBank/DDBJ whole genome shotgun (WGS) entry which is preliminary data.</text>
</comment>
<dbReference type="EMBL" id="JAFBFI010000043">
    <property type="protein sequence ID" value="MBM7694861.1"/>
    <property type="molecule type" value="Genomic_DNA"/>
</dbReference>
<dbReference type="GO" id="GO:0016301">
    <property type="term" value="F:kinase activity"/>
    <property type="evidence" value="ECO:0007669"/>
    <property type="project" value="UniProtKB-KW"/>
</dbReference>
<evidence type="ECO:0000313" key="1">
    <source>
        <dbReference type="EMBL" id="MBM7694861.1"/>
    </source>
</evidence>
<proteinExistence type="predicted"/>
<name>A0ABS2QNV5_9BACI</name>
<keyword evidence="1" id="KW-0808">Transferase</keyword>
<evidence type="ECO:0000313" key="2">
    <source>
        <dbReference type="Proteomes" id="UP000823486"/>
    </source>
</evidence>
<accession>A0ABS2QNV5</accession>
<keyword evidence="2" id="KW-1185">Reference proteome</keyword>
<dbReference type="Proteomes" id="UP000823486">
    <property type="component" value="Unassembled WGS sequence"/>
</dbReference>
<protein>
    <submittedName>
        <fullName evidence="1">Aminoglycoside phosphotransferase (APT) family kinase protein</fullName>
    </submittedName>
</protein>
<keyword evidence="1" id="KW-0418">Kinase</keyword>
<reference evidence="1 2" key="1">
    <citation type="submission" date="2021-01" db="EMBL/GenBank/DDBJ databases">
        <title>Genomic Encyclopedia of Type Strains, Phase IV (KMG-IV): sequencing the most valuable type-strain genomes for metagenomic binning, comparative biology and taxonomic classification.</title>
        <authorList>
            <person name="Goeker M."/>
        </authorList>
    </citation>
    <scope>NUCLEOTIDE SEQUENCE [LARGE SCALE GENOMIC DNA]</scope>
    <source>
        <strain evidence="1 2">DSM 105482</strain>
    </source>
</reference>
<sequence>MDEATWNRARGWALWKALITYDAKKDSDKVTAKEAFITIQTIVKDYKKI</sequence>
<organism evidence="1 2">
    <name type="scientific">Peribacillus deserti</name>
    <dbReference type="NCBI Taxonomy" id="673318"/>
    <lineage>
        <taxon>Bacteria</taxon>
        <taxon>Bacillati</taxon>
        <taxon>Bacillota</taxon>
        <taxon>Bacilli</taxon>
        <taxon>Bacillales</taxon>
        <taxon>Bacillaceae</taxon>
        <taxon>Peribacillus</taxon>
    </lineage>
</organism>